<evidence type="ECO:0000256" key="1">
    <source>
        <dbReference type="SAM" id="MobiDB-lite"/>
    </source>
</evidence>
<gene>
    <name evidence="2" type="ORF">PCOR1329_LOCUS77818</name>
</gene>
<keyword evidence="3" id="KW-1185">Reference proteome</keyword>
<feature type="region of interest" description="Disordered" evidence="1">
    <location>
        <begin position="69"/>
        <end position="88"/>
    </location>
</feature>
<proteinExistence type="predicted"/>
<feature type="compositionally biased region" description="Basic residues" evidence="1">
    <location>
        <begin position="492"/>
        <end position="512"/>
    </location>
</feature>
<evidence type="ECO:0000313" key="2">
    <source>
        <dbReference type="EMBL" id="CAK0900578.1"/>
    </source>
</evidence>
<protein>
    <submittedName>
        <fullName evidence="2">Uncharacterized protein</fullName>
    </submittedName>
</protein>
<reference evidence="2" key="1">
    <citation type="submission" date="2023-10" db="EMBL/GenBank/DDBJ databases">
        <authorList>
            <person name="Chen Y."/>
            <person name="Shah S."/>
            <person name="Dougan E. K."/>
            <person name="Thang M."/>
            <person name="Chan C."/>
        </authorList>
    </citation>
    <scope>NUCLEOTIDE SEQUENCE [LARGE SCALE GENOMIC DNA]</scope>
</reference>
<sequence length="512" mass="55196">MTVIKVAGCQLGVKNEKGDPLLKEWLIAATTPKMAARMAMECPGSHRRGELAGGGLTASTSYYADETAKGAARSTIEESAPDNSEFTRNMTEAEAQEEQALTAGKEKTSMDADPSSTECQQILRWLTTASHHRPAHPSVSLGPMPPKWKRIQAGQFEWGHPQKMTESKFSLSTDKNCKADPEGSWMSMQAAEYFDSGNVVYETIPRQARRRVALAEEATQATKGAVDRLVADNPEMAAEEGRGENYAKMYAAEQECLRQVHLRRISQAGNAKNQALKAAARGAWFKGLARVLAAETNRQVGGGLGENQTLHPGRAGPVVWLARAGRIIEVDPCQIRAASAPAREIACAEPTGGKGAPWTVRTFMNQAMKQERLGFSGHDPTDHDEELASWEGVPEPAPPLKRTRHGEPPSESPRGSRPQTARKAIRKTGKHPGGTSDGAKAARAAAAEETMTERTAPMAKASPDARAFWARQGASPEVSVEMPLAGEAPKQAARRAGARAASRLRKGKREIS</sequence>
<feature type="compositionally biased region" description="Low complexity" evidence="1">
    <location>
        <begin position="439"/>
        <end position="459"/>
    </location>
</feature>
<dbReference type="Proteomes" id="UP001189429">
    <property type="component" value="Unassembled WGS sequence"/>
</dbReference>
<feature type="region of interest" description="Disordered" evidence="1">
    <location>
        <begin position="94"/>
        <end position="114"/>
    </location>
</feature>
<name>A0ABN9XL52_9DINO</name>
<comment type="caution">
    <text evidence="2">The sequence shown here is derived from an EMBL/GenBank/DDBJ whole genome shotgun (WGS) entry which is preliminary data.</text>
</comment>
<organism evidence="2 3">
    <name type="scientific">Prorocentrum cordatum</name>
    <dbReference type="NCBI Taxonomy" id="2364126"/>
    <lineage>
        <taxon>Eukaryota</taxon>
        <taxon>Sar</taxon>
        <taxon>Alveolata</taxon>
        <taxon>Dinophyceae</taxon>
        <taxon>Prorocentrales</taxon>
        <taxon>Prorocentraceae</taxon>
        <taxon>Prorocentrum</taxon>
    </lineage>
</organism>
<dbReference type="EMBL" id="CAUYUJ010020804">
    <property type="protein sequence ID" value="CAK0900578.1"/>
    <property type="molecule type" value="Genomic_DNA"/>
</dbReference>
<evidence type="ECO:0000313" key="3">
    <source>
        <dbReference type="Proteomes" id="UP001189429"/>
    </source>
</evidence>
<feature type="region of interest" description="Disordered" evidence="1">
    <location>
        <begin position="374"/>
        <end position="512"/>
    </location>
</feature>
<accession>A0ABN9XL52</accession>